<sequence length="1367" mass="150287">MNKVETTPASAAEGLTGLHVTTTSSTNNSVPPSRIFVKANTPPPYKKRLQVNAKVPGAPFPDHISQHVRVLHVDKAGADNYPSHPFSDHARAHPAIARLIHNQTLPFERNSYPDQELWSTRWRPKRATEVLGNEHHALYIRSWLEALAVHIQNDSIISGPVTQTNETVRSRPKGKSKALNIPERGVKRRRVVRAITKKRGRKKQRLDSEDELDNFLASSDTNASEYLSDFTHGDQSEDEFEFCRQTLTRIRRIDGDREATESAAESEELLLHDATEANSNLRRCDVDFTDNLTNTLLISGPPGCGKTAAVYACAEELGWNVFEVYPGISRRNSSNLDSLVGDVGKNHIIQTVQHHASRSSEDESNTNSAFAALFRKGAKVSSSPIDVAGQQGTEDQPIEIEGESPVVAPRNIPYRVFAKNDLLESSISPATQQSVILLEEVDILFKEDTGFWPAVVELIKECKRPVIMTCNDVHLVPVADLPLQTTLAFKPCPSPEAVSYLQGLCFAEGYHVSRESLHQLYDTTHPTEGFDVPCIPPNPRTERLSFPDLRRAITQLQLMCTSGTDTHISQIPRGVHEVNVHGRSESPVISARTSAYSAEGPEDDKERWRWFARHTEHASFINSYLHRTPLNTPENQGLSFNMCEPSLDDELGHHILFKPSHVSDTSDHLVFYHNDELIAQEATRLSRGTHAAVGKGPLLPSINPAASGSFREHQLFLSRVVYESQMVDALQHIIYLPAPLMPQSSVFLDYIPWVREMVTADDILERLAWDGMEKEKSGRLTRNSMRAKHARAIELSTEQRGLLDSTKLEGIMPAPTMTATNPNDNTLPAISQGESSNTNAILGSQKESSSISKHSPPISLPPLEYLQQQRRGSITDPSLHAASTDGPRPAANYVFGDSSGSVHNSESSSKQMRKILRSPSTEREDGNAKGAPSSQPSSAKSERPSSSGQMNIESSPRNRIHQPEDVDYNSRRQSIANSSDSQMTHGTKRKMSSDREAMIGEDVDPQLVGPGIPSMDPEGRAQKRRGSAVETHRIAQLSLYDQRRNSVDSRAVGGPGLGGSPIGNGVHGGQWWLNERRDSLTSPFPNGSGGFPPAFPVGSPHGRPPAPPTPGSMATFAWNAAQPPEGQQDPNIQNQHRPFDPQHPIHLAMMPPMAFPPDRRMSVDNGAAGPTRHMRSRSRPPSRQLREPNPSTTNSAGPSVTPEEPSSAPSPSSSSAKPPKDPGATPYSRSPELRVSHKLAERKRRKEMKDLFDELRDHLPADRGMKASKWEILSKAIDFVSNLKQSHQDMAREIEMLRHELDNMRQGIPPFGPGGPPHPQPLSRPPSSQNTFPPGSGPTTQQPPPPLNGAALNGNGSAPATRSEAPS</sequence>
<name>A0ACB8ALW1_9AGAM</name>
<evidence type="ECO:0000313" key="1">
    <source>
        <dbReference type="EMBL" id="KAH7914351.1"/>
    </source>
</evidence>
<dbReference type="Proteomes" id="UP000790377">
    <property type="component" value="Unassembled WGS sequence"/>
</dbReference>
<dbReference type="EMBL" id="MU267615">
    <property type="protein sequence ID" value="KAH7914351.1"/>
    <property type="molecule type" value="Genomic_DNA"/>
</dbReference>
<proteinExistence type="predicted"/>
<reference evidence="1" key="1">
    <citation type="journal article" date="2021" name="New Phytol.">
        <title>Evolutionary innovations through gain and loss of genes in the ectomycorrhizal Boletales.</title>
        <authorList>
            <person name="Wu G."/>
            <person name="Miyauchi S."/>
            <person name="Morin E."/>
            <person name="Kuo A."/>
            <person name="Drula E."/>
            <person name="Varga T."/>
            <person name="Kohler A."/>
            <person name="Feng B."/>
            <person name="Cao Y."/>
            <person name="Lipzen A."/>
            <person name="Daum C."/>
            <person name="Hundley H."/>
            <person name="Pangilinan J."/>
            <person name="Johnson J."/>
            <person name="Barry K."/>
            <person name="LaButti K."/>
            <person name="Ng V."/>
            <person name="Ahrendt S."/>
            <person name="Min B."/>
            <person name="Choi I.G."/>
            <person name="Park H."/>
            <person name="Plett J.M."/>
            <person name="Magnuson J."/>
            <person name="Spatafora J.W."/>
            <person name="Nagy L.G."/>
            <person name="Henrissat B."/>
            <person name="Grigoriev I.V."/>
            <person name="Yang Z.L."/>
            <person name="Xu J."/>
            <person name="Martin F.M."/>
        </authorList>
    </citation>
    <scope>NUCLEOTIDE SEQUENCE</scope>
    <source>
        <strain evidence="1">ATCC 28755</strain>
    </source>
</reference>
<keyword evidence="2" id="KW-1185">Reference proteome</keyword>
<organism evidence="1 2">
    <name type="scientific">Hygrophoropsis aurantiaca</name>
    <dbReference type="NCBI Taxonomy" id="72124"/>
    <lineage>
        <taxon>Eukaryota</taxon>
        <taxon>Fungi</taxon>
        <taxon>Dikarya</taxon>
        <taxon>Basidiomycota</taxon>
        <taxon>Agaricomycotina</taxon>
        <taxon>Agaricomycetes</taxon>
        <taxon>Agaricomycetidae</taxon>
        <taxon>Boletales</taxon>
        <taxon>Coniophorineae</taxon>
        <taxon>Hygrophoropsidaceae</taxon>
        <taxon>Hygrophoropsis</taxon>
    </lineage>
</organism>
<gene>
    <name evidence="1" type="ORF">BJ138DRAFT_1170698</name>
</gene>
<accession>A0ACB8ALW1</accession>
<protein>
    <submittedName>
        <fullName evidence="1">Uncharacterized protein</fullName>
    </submittedName>
</protein>
<evidence type="ECO:0000313" key="2">
    <source>
        <dbReference type="Proteomes" id="UP000790377"/>
    </source>
</evidence>
<comment type="caution">
    <text evidence="1">The sequence shown here is derived from an EMBL/GenBank/DDBJ whole genome shotgun (WGS) entry which is preliminary data.</text>
</comment>